<dbReference type="Proteomes" id="UP000291117">
    <property type="component" value="Unassembled WGS sequence"/>
</dbReference>
<name>A0A4R0N528_9SPHI</name>
<dbReference type="AlphaFoldDB" id="A0A4R0N528"/>
<keyword evidence="2" id="KW-1185">Reference proteome</keyword>
<organism evidence="1 2">
    <name type="scientific">Pedobacter hiemivivus</name>
    <dbReference type="NCBI Taxonomy" id="2530454"/>
    <lineage>
        <taxon>Bacteria</taxon>
        <taxon>Pseudomonadati</taxon>
        <taxon>Bacteroidota</taxon>
        <taxon>Sphingobacteriia</taxon>
        <taxon>Sphingobacteriales</taxon>
        <taxon>Sphingobacteriaceae</taxon>
        <taxon>Pedobacter</taxon>
    </lineage>
</organism>
<evidence type="ECO:0000313" key="2">
    <source>
        <dbReference type="Proteomes" id="UP000291117"/>
    </source>
</evidence>
<dbReference type="EMBL" id="SJSM01000010">
    <property type="protein sequence ID" value="TCC95038.1"/>
    <property type="molecule type" value="Genomic_DNA"/>
</dbReference>
<accession>A0A4R0N528</accession>
<proteinExistence type="predicted"/>
<comment type="caution">
    <text evidence="1">The sequence shown here is derived from an EMBL/GenBank/DDBJ whole genome shotgun (WGS) entry which is preliminary data.</text>
</comment>
<dbReference type="OrthoDB" id="793614at2"/>
<dbReference type="RefSeq" id="WP_131610186.1">
    <property type="nucleotide sequence ID" value="NZ_SJSM01000010.1"/>
</dbReference>
<evidence type="ECO:0000313" key="1">
    <source>
        <dbReference type="EMBL" id="TCC95038.1"/>
    </source>
</evidence>
<reference evidence="1 2" key="1">
    <citation type="submission" date="2019-02" db="EMBL/GenBank/DDBJ databases">
        <title>Pedobacter sp. RP-3-8 sp. nov., isolated from Arctic soil.</title>
        <authorList>
            <person name="Dahal R.H."/>
        </authorList>
    </citation>
    <scope>NUCLEOTIDE SEQUENCE [LARGE SCALE GENOMIC DNA]</scope>
    <source>
        <strain evidence="1 2">RP-3-8</strain>
    </source>
</reference>
<gene>
    <name evidence="1" type="ORF">EZ444_16155</name>
</gene>
<sequence>MYFQKFIKGINGIKKFQAEHMLENGIPCNWWRNQNRISPIEVKSKLIEPNVELHLNKYDKQLPSSHPEFAPNRTYGDISPFISTTAGAYQRAYNDQYDFGFNKLFSPLVTALGFATKTFTSDGVLFYGYLITLGKKAVEMQQFAEEVREMHIYTNYLPHHHEGEIMAKIIIPSVQIEKVEFYDSDGLLEKIERKEKIKPTFSIKNLYYKDPNKFSNIREIL</sequence>
<protein>
    <submittedName>
        <fullName evidence="1">Uncharacterized protein</fullName>
    </submittedName>
</protein>